<evidence type="ECO:0000256" key="8">
    <source>
        <dbReference type="PROSITE-ProRule" id="PRU00333"/>
    </source>
</evidence>
<feature type="binding site" evidence="7 8">
    <location>
        <position position="212"/>
    </location>
    <ligand>
        <name>Zn(2+)</name>
        <dbReference type="ChEBI" id="CHEBI:29105"/>
    </ligand>
</feature>
<dbReference type="GO" id="GO:0008270">
    <property type="term" value="F:zinc ion binding"/>
    <property type="evidence" value="ECO:0007669"/>
    <property type="project" value="InterPro"/>
</dbReference>
<evidence type="ECO:0000256" key="7">
    <source>
        <dbReference type="PIRSR" id="PIRSR037505-2"/>
    </source>
</evidence>
<accession>A0A0G3EK13</accession>
<evidence type="ECO:0000256" key="3">
    <source>
        <dbReference type="ARBA" id="ARBA00022679"/>
    </source>
</evidence>
<dbReference type="GO" id="GO:0046653">
    <property type="term" value="P:tetrahydrofolate metabolic process"/>
    <property type="evidence" value="ECO:0007669"/>
    <property type="project" value="TreeGrafter"/>
</dbReference>
<dbReference type="GO" id="GO:0005829">
    <property type="term" value="C:cytosol"/>
    <property type="evidence" value="ECO:0007669"/>
    <property type="project" value="TreeGrafter"/>
</dbReference>
<dbReference type="Proteomes" id="UP000035268">
    <property type="component" value="Chromosome"/>
</dbReference>
<evidence type="ECO:0000256" key="4">
    <source>
        <dbReference type="ARBA" id="ARBA00022691"/>
    </source>
</evidence>
<keyword evidence="3 8" id="KW-0808">Transferase</keyword>
<dbReference type="OrthoDB" id="9803687at2"/>
<comment type="similarity">
    <text evidence="1">Belongs to the vitamin-B12 dependent methionine synthase family.</text>
</comment>
<feature type="binding site" evidence="7 8">
    <location>
        <position position="278"/>
    </location>
    <ligand>
        <name>Zn(2+)</name>
        <dbReference type="ChEBI" id="CHEBI:29105"/>
    </ligand>
</feature>
<organism evidence="10 11">
    <name type="scientific">Kiritimatiella glycovorans</name>
    <dbReference type="NCBI Taxonomy" id="1307763"/>
    <lineage>
        <taxon>Bacteria</taxon>
        <taxon>Pseudomonadati</taxon>
        <taxon>Kiritimatiellota</taxon>
        <taxon>Kiritimatiellia</taxon>
        <taxon>Kiritimatiellales</taxon>
        <taxon>Kiritimatiellaceae</taxon>
        <taxon>Kiritimatiella</taxon>
    </lineage>
</organism>
<sequence>MTRPAIAETIRSGTRLVSDGAWGTLLQQRGLQAGECPEGWVLTRPDDVRDAGRAYIEAGADMIQANTFGGTRLKLAHYDLAEKAAEINERGAALSREAAGEDHWVIASMGPTGRMLLMGDITEEDMYEAFREQAVALERGGADAACVETMSDVQEAALAIRAVRENTALEIISTFTFEKSVQGEYRTMMGVAPAEAAQAALDAGAAVIGSNCGNGIAGMVEIVSSLRESYPEAPILIHANAGIPRTEGDRTIFPETPEEMGRQVPALLDAGASIIGGCCGTGPDHIRAVRAAVDSRSGQASEPEDCSS</sequence>
<dbReference type="EMBL" id="CP010904">
    <property type="protein sequence ID" value="AKJ65130.1"/>
    <property type="molecule type" value="Genomic_DNA"/>
</dbReference>
<evidence type="ECO:0000313" key="11">
    <source>
        <dbReference type="Proteomes" id="UP000035268"/>
    </source>
</evidence>
<dbReference type="GO" id="GO:0032259">
    <property type="term" value="P:methylation"/>
    <property type="evidence" value="ECO:0007669"/>
    <property type="project" value="UniProtKB-KW"/>
</dbReference>
<dbReference type="PROSITE" id="PS50970">
    <property type="entry name" value="HCY"/>
    <property type="match status" value="1"/>
</dbReference>
<keyword evidence="2 8" id="KW-0489">Methyltransferase</keyword>
<feature type="domain" description="Hcy-binding" evidence="9">
    <location>
        <begin position="4"/>
        <end position="293"/>
    </location>
</feature>
<dbReference type="SUPFAM" id="SSF82282">
    <property type="entry name" value="Homocysteine S-methyltransferase"/>
    <property type="match status" value="1"/>
</dbReference>
<reference evidence="11" key="1">
    <citation type="submission" date="2015-02" db="EMBL/GenBank/DDBJ databases">
        <title>Description and complete genome sequence of the first cultured representative of the subdivision 5 of the Verrucomicrobia phylum.</title>
        <authorList>
            <person name="Spring S."/>
            <person name="Bunk B."/>
            <person name="Sproer C."/>
            <person name="Klenk H.-P."/>
        </authorList>
    </citation>
    <scope>NUCLEOTIDE SEQUENCE [LARGE SCALE GENOMIC DNA]</scope>
    <source>
        <strain evidence="11">L21-Fru-AB</strain>
    </source>
</reference>
<dbReference type="InterPro" id="IPR017226">
    <property type="entry name" value="BHMT-like"/>
</dbReference>
<dbReference type="Pfam" id="PF02574">
    <property type="entry name" value="S-methyl_trans"/>
    <property type="match status" value="1"/>
</dbReference>
<evidence type="ECO:0000256" key="6">
    <source>
        <dbReference type="ARBA" id="ARBA00023285"/>
    </source>
</evidence>
<evidence type="ECO:0000256" key="1">
    <source>
        <dbReference type="ARBA" id="ARBA00010398"/>
    </source>
</evidence>
<dbReference type="InterPro" id="IPR003726">
    <property type="entry name" value="HCY_dom"/>
</dbReference>
<keyword evidence="4" id="KW-0949">S-adenosyl-L-methionine</keyword>
<dbReference type="STRING" id="1307763.L21SP4_01894"/>
<dbReference type="Gene3D" id="3.20.20.330">
    <property type="entry name" value="Homocysteine-binding-like domain"/>
    <property type="match status" value="1"/>
</dbReference>
<protein>
    <submittedName>
        <fullName evidence="10">Bifunctional homocysteine S-methyltransferase/5,10-methylenetetrahydrofolate reductase</fullName>
    </submittedName>
</protein>
<evidence type="ECO:0000313" key="10">
    <source>
        <dbReference type="EMBL" id="AKJ65130.1"/>
    </source>
</evidence>
<dbReference type="KEGG" id="vbl:L21SP4_01894"/>
<dbReference type="PIRSF" id="PIRSF037505">
    <property type="entry name" value="Betaine_HMT"/>
    <property type="match status" value="1"/>
</dbReference>
<evidence type="ECO:0000256" key="2">
    <source>
        <dbReference type="ARBA" id="ARBA00022603"/>
    </source>
</evidence>
<dbReference type="GO" id="GO:0050667">
    <property type="term" value="P:homocysteine metabolic process"/>
    <property type="evidence" value="ECO:0007669"/>
    <property type="project" value="TreeGrafter"/>
</dbReference>
<keyword evidence="5 7" id="KW-0479">Metal-binding</keyword>
<dbReference type="AlphaFoldDB" id="A0A0G3EK13"/>
<name>A0A0G3EK13_9BACT</name>
<dbReference type="RefSeq" id="WP_074041443.1">
    <property type="nucleotide sequence ID" value="NZ_CP010904.1"/>
</dbReference>
<gene>
    <name evidence="10" type="primary">yitJ_2</name>
    <name evidence="10" type="ORF">L21SP4_01894</name>
</gene>
<evidence type="ECO:0000256" key="5">
    <source>
        <dbReference type="ARBA" id="ARBA00022723"/>
    </source>
</evidence>
<dbReference type="PATRIC" id="fig|1609981.3.peg.1967"/>
<dbReference type="PANTHER" id="PTHR45833">
    <property type="entry name" value="METHIONINE SYNTHASE"/>
    <property type="match status" value="1"/>
</dbReference>
<keyword evidence="11" id="KW-1185">Reference proteome</keyword>
<dbReference type="InterPro" id="IPR050554">
    <property type="entry name" value="Met_Synthase/Corrinoid"/>
</dbReference>
<dbReference type="PANTHER" id="PTHR45833:SF1">
    <property type="entry name" value="METHIONINE SYNTHASE"/>
    <property type="match status" value="1"/>
</dbReference>
<dbReference type="GO" id="GO:0008705">
    <property type="term" value="F:methionine synthase activity"/>
    <property type="evidence" value="ECO:0007669"/>
    <property type="project" value="TreeGrafter"/>
</dbReference>
<dbReference type="InterPro" id="IPR036589">
    <property type="entry name" value="HCY_dom_sf"/>
</dbReference>
<keyword evidence="6" id="KW-0170">Cobalt</keyword>
<reference evidence="10 11" key="2">
    <citation type="journal article" date="2016" name="ISME J.">
        <title>Characterization of the first cultured representative of Verrucomicrobia subdivision 5 indicates the proposal of a novel phylum.</title>
        <authorList>
            <person name="Spring S."/>
            <person name="Bunk B."/>
            <person name="Sproer C."/>
            <person name="Schumann P."/>
            <person name="Rohde M."/>
            <person name="Tindall B.J."/>
            <person name="Klenk H.P."/>
        </authorList>
    </citation>
    <scope>NUCLEOTIDE SEQUENCE [LARGE SCALE GENOMIC DNA]</scope>
    <source>
        <strain evidence="10 11">L21-Fru-AB</strain>
    </source>
</reference>
<feature type="binding site" evidence="7 8">
    <location>
        <position position="279"/>
    </location>
    <ligand>
        <name>Zn(2+)</name>
        <dbReference type="ChEBI" id="CHEBI:29105"/>
    </ligand>
</feature>
<comment type="cofactor">
    <cofactor evidence="7">
        <name>Zn(2+)</name>
        <dbReference type="ChEBI" id="CHEBI:29105"/>
    </cofactor>
    <text evidence="7">Binds 1 zinc ion per subunit.</text>
</comment>
<proteinExistence type="inferred from homology"/>
<keyword evidence="7 8" id="KW-0862">Zinc</keyword>
<evidence type="ECO:0000259" key="9">
    <source>
        <dbReference type="PROSITE" id="PS50970"/>
    </source>
</evidence>